<evidence type="ECO:0000256" key="7">
    <source>
        <dbReference type="ARBA" id="ARBA00022989"/>
    </source>
</evidence>
<keyword evidence="15" id="KW-1185">Reference proteome</keyword>
<keyword evidence="10" id="KW-0503">Monooxygenase</keyword>
<dbReference type="PRINTS" id="PR00463">
    <property type="entry name" value="EP450I"/>
</dbReference>
<dbReference type="SUPFAM" id="SSF48264">
    <property type="entry name" value="Cytochrome P450"/>
    <property type="match status" value="1"/>
</dbReference>
<dbReference type="InterPro" id="IPR002401">
    <property type="entry name" value="Cyt_P450_E_grp-I"/>
</dbReference>
<protein>
    <submittedName>
        <fullName evidence="14">Cytochrome P450</fullName>
    </submittedName>
</protein>
<dbReference type="Proteomes" id="UP000758603">
    <property type="component" value="Unassembled WGS sequence"/>
</dbReference>
<keyword evidence="5 13" id="KW-0812">Transmembrane</keyword>
<dbReference type="GeneID" id="70131515"/>
<evidence type="ECO:0000313" key="14">
    <source>
        <dbReference type="EMBL" id="KAH6656118.1"/>
    </source>
</evidence>
<dbReference type="EMBL" id="JAGPXC010000003">
    <property type="protein sequence ID" value="KAH6656118.1"/>
    <property type="molecule type" value="Genomic_DNA"/>
</dbReference>
<evidence type="ECO:0000256" key="3">
    <source>
        <dbReference type="ARBA" id="ARBA00010617"/>
    </source>
</evidence>
<evidence type="ECO:0000256" key="11">
    <source>
        <dbReference type="ARBA" id="ARBA00023136"/>
    </source>
</evidence>
<dbReference type="InterPro" id="IPR036396">
    <property type="entry name" value="Cyt_P450_sf"/>
</dbReference>
<dbReference type="PRINTS" id="PR00385">
    <property type="entry name" value="P450"/>
</dbReference>
<feature type="binding site" description="axial binding residue" evidence="12">
    <location>
        <position position="441"/>
    </location>
    <ligand>
        <name>heme</name>
        <dbReference type="ChEBI" id="CHEBI:30413"/>
    </ligand>
    <ligandPart>
        <name>Fe</name>
        <dbReference type="ChEBI" id="CHEBI:18248"/>
    </ligandPart>
</feature>
<dbReference type="Pfam" id="PF00067">
    <property type="entry name" value="p450"/>
    <property type="match status" value="1"/>
</dbReference>
<evidence type="ECO:0000256" key="9">
    <source>
        <dbReference type="ARBA" id="ARBA00023004"/>
    </source>
</evidence>
<dbReference type="GO" id="GO:0020037">
    <property type="term" value="F:heme binding"/>
    <property type="evidence" value="ECO:0007669"/>
    <property type="project" value="InterPro"/>
</dbReference>
<keyword evidence="7 13" id="KW-1133">Transmembrane helix</keyword>
<proteinExistence type="inferred from homology"/>
<evidence type="ECO:0000256" key="5">
    <source>
        <dbReference type="ARBA" id="ARBA00022692"/>
    </source>
</evidence>
<dbReference type="PANTHER" id="PTHR24305:SF199">
    <property type="entry name" value="P450, PUTATIVE (EUROFUNG)-RELATED"/>
    <property type="match status" value="1"/>
</dbReference>
<reference evidence="14" key="1">
    <citation type="journal article" date="2021" name="Nat. Commun.">
        <title>Genetic determinants of endophytism in the Arabidopsis root mycobiome.</title>
        <authorList>
            <person name="Mesny F."/>
            <person name="Miyauchi S."/>
            <person name="Thiergart T."/>
            <person name="Pickel B."/>
            <person name="Atanasova L."/>
            <person name="Karlsson M."/>
            <person name="Huettel B."/>
            <person name="Barry K.W."/>
            <person name="Haridas S."/>
            <person name="Chen C."/>
            <person name="Bauer D."/>
            <person name="Andreopoulos W."/>
            <person name="Pangilinan J."/>
            <person name="LaButti K."/>
            <person name="Riley R."/>
            <person name="Lipzen A."/>
            <person name="Clum A."/>
            <person name="Drula E."/>
            <person name="Henrissat B."/>
            <person name="Kohler A."/>
            <person name="Grigoriev I.V."/>
            <person name="Martin F.M."/>
            <person name="Hacquard S."/>
        </authorList>
    </citation>
    <scope>NUCLEOTIDE SEQUENCE</scope>
    <source>
        <strain evidence="14">MPI-SDFR-AT-0073</strain>
    </source>
</reference>
<keyword evidence="9 12" id="KW-0408">Iron</keyword>
<evidence type="ECO:0000256" key="13">
    <source>
        <dbReference type="SAM" id="Phobius"/>
    </source>
</evidence>
<dbReference type="InterPro" id="IPR050121">
    <property type="entry name" value="Cytochrome_P450_monoxygenase"/>
</dbReference>
<dbReference type="GO" id="GO:0016705">
    <property type="term" value="F:oxidoreductase activity, acting on paired donors, with incorporation or reduction of molecular oxygen"/>
    <property type="evidence" value="ECO:0007669"/>
    <property type="project" value="InterPro"/>
</dbReference>
<dbReference type="AlphaFoldDB" id="A0A9P8UPS8"/>
<evidence type="ECO:0000256" key="6">
    <source>
        <dbReference type="ARBA" id="ARBA00022723"/>
    </source>
</evidence>
<dbReference type="GO" id="GO:0004497">
    <property type="term" value="F:monooxygenase activity"/>
    <property type="evidence" value="ECO:0007669"/>
    <property type="project" value="UniProtKB-KW"/>
</dbReference>
<name>A0A9P8UPS8_9PEZI</name>
<dbReference type="CDD" id="cd11058">
    <property type="entry name" value="CYP60B-like"/>
    <property type="match status" value="1"/>
</dbReference>
<organism evidence="14 15">
    <name type="scientific">Truncatella angustata</name>
    <dbReference type="NCBI Taxonomy" id="152316"/>
    <lineage>
        <taxon>Eukaryota</taxon>
        <taxon>Fungi</taxon>
        <taxon>Dikarya</taxon>
        <taxon>Ascomycota</taxon>
        <taxon>Pezizomycotina</taxon>
        <taxon>Sordariomycetes</taxon>
        <taxon>Xylariomycetidae</taxon>
        <taxon>Amphisphaeriales</taxon>
        <taxon>Sporocadaceae</taxon>
        <taxon>Truncatella</taxon>
    </lineage>
</organism>
<comment type="similarity">
    <text evidence="3">Belongs to the cytochrome P450 family.</text>
</comment>
<dbReference type="FunFam" id="1.10.630.10:FF:000158">
    <property type="entry name" value="Cytochrome P450, putative (Eurofung)"/>
    <property type="match status" value="1"/>
</dbReference>
<dbReference type="RefSeq" id="XP_045960383.1">
    <property type="nucleotide sequence ID" value="XM_046102623.1"/>
</dbReference>
<dbReference type="InterPro" id="IPR001128">
    <property type="entry name" value="Cyt_P450"/>
</dbReference>
<sequence>MVSTLLAALAEIARPISITFLLAAALCTYLLFWVIYTLWFHPLAKYPGPRLAAITQFWYARNFTSGNWVPIMQDVHKKYGDIVRIAPNDLVFVTPQSFRDIYSQPTKGRMLFNKSPYLYSGIGEPGLSFIIDPKKHAEQRKHLAPGFSTRALRDQEYLIHEYTDRFIELLTQRSKENDNGINMVEAMGWLTFDIAGELAFGESFDAVEKGKTHFWASVIMQANYFQILPALLKRLPVIYLALPLILLDRRAAMFRQHTKLTLEKTRKRVAMGDTNRHDFFSHVLKSDKMSEAQLAANASVLIIAGAETTATTMSGALCFLAQNPACLQRLKDEVRGAFGNREEITGDSTAHLPYLNAAIEESLRYCPPAAFGLPRDSPGEYVDGEYIPKGTIVSTDMFLMSRDPRSFDDPDVFLPDRWIDKKNPMTETLRGFAFTVGPRACLGITLAYLEMRIVMAKLVYTFDWELMNPDVDLISQGKLYLLWARPELMVRFHERSI</sequence>
<evidence type="ECO:0000256" key="4">
    <source>
        <dbReference type="ARBA" id="ARBA00022617"/>
    </source>
</evidence>
<evidence type="ECO:0000256" key="1">
    <source>
        <dbReference type="ARBA" id="ARBA00001971"/>
    </source>
</evidence>
<comment type="caution">
    <text evidence="14">The sequence shown here is derived from an EMBL/GenBank/DDBJ whole genome shotgun (WGS) entry which is preliminary data.</text>
</comment>
<comment type="cofactor">
    <cofactor evidence="1 12">
        <name>heme</name>
        <dbReference type="ChEBI" id="CHEBI:30413"/>
    </cofactor>
</comment>
<dbReference type="GO" id="GO:0005506">
    <property type="term" value="F:iron ion binding"/>
    <property type="evidence" value="ECO:0007669"/>
    <property type="project" value="InterPro"/>
</dbReference>
<gene>
    <name evidence="14" type="ORF">BKA67DRAFT_562679</name>
</gene>
<keyword evidence="11 13" id="KW-0472">Membrane</keyword>
<keyword evidence="4 12" id="KW-0349">Heme</keyword>
<dbReference type="OrthoDB" id="1470350at2759"/>
<dbReference type="PANTHER" id="PTHR24305">
    <property type="entry name" value="CYTOCHROME P450"/>
    <property type="match status" value="1"/>
</dbReference>
<dbReference type="GO" id="GO:0016020">
    <property type="term" value="C:membrane"/>
    <property type="evidence" value="ECO:0007669"/>
    <property type="project" value="UniProtKB-SubCell"/>
</dbReference>
<keyword evidence="8" id="KW-0560">Oxidoreductase</keyword>
<dbReference type="Gene3D" id="1.10.630.10">
    <property type="entry name" value="Cytochrome P450"/>
    <property type="match status" value="1"/>
</dbReference>
<evidence type="ECO:0000256" key="10">
    <source>
        <dbReference type="ARBA" id="ARBA00023033"/>
    </source>
</evidence>
<evidence type="ECO:0000256" key="2">
    <source>
        <dbReference type="ARBA" id="ARBA00004370"/>
    </source>
</evidence>
<evidence type="ECO:0000313" key="15">
    <source>
        <dbReference type="Proteomes" id="UP000758603"/>
    </source>
</evidence>
<keyword evidence="6 12" id="KW-0479">Metal-binding</keyword>
<comment type="subcellular location">
    <subcellularLocation>
        <location evidence="2">Membrane</location>
    </subcellularLocation>
</comment>
<feature type="transmembrane region" description="Helical" evidence="13">
    <location>
        <begin position="20"/>
        <end position="40"/>
    </location>
</feature>
<evidence type="ECO:0000256" key="8">
    <source>
        <dbReference type="ARBA" id="ARBA00023002"/>
    </source>
</evidence>
<accession>A0A9P8UPS8</accession>
<evidence type="ECO:0000256" key="12">
    <source>
        <dbReference type="PIRSR" id="PIRSR602401-1"/>
    </source>
</evidence>